<gene>
    <name evidence="3" type="ORF">IQ251_12385</name>
</gene>
<protein>
    <submittedName>
        <fullName evidence="3">NAD(P)H-binding protein</fullName>
    </submittedName>
</protein>
<evidence type="ECO:0000313" key="4">
    <source>
        <dbReference type="Proteomes" id="UP000598360"/>
    </source>
</evidence>
<evidence type="ECO:0000313" key="3">
    <source>
        <dbReference type="EMBL" id="MBE9375241.1"/>
    </source>
</evidence>
<dbReference type="InterPro" id="IPR036291">
    <property type="entry name" value="NAD(P)-bd_dom_sf"/>
</dbReference>
<evidence type="ECO:0000259" key="2">
    <source>
        <dbReference type="Pfam" id="PF13460"/>
    </source>
</evidence>
<feature type="domain" description="NAD(P)-binding" evidence="2">
    <location>
        <begin position="8"/>
        <end position="151"/>
    </location>
</feature>
<dbReference type="InterPro" id="IPR051164">
    <property type="entry name" value="NmrA-like_oxidored"/>
</dbReference>
<reference evidence="3" key="1">
    <citation type="submission" date="2020-10" db="EMBL/GenBank/DDBJ databases">
        <title>Diversity and distribution of actinomycetes associated with coral in the coast of Hainan.</title>
        <authorList>
            <person name="Li F."/>
        </authorList>
    </citation>
    <scope>NUCLEOTIDE SEQUENCE</scope>
    <source>
        <strain evidence="3">HNM0983</strain>
    </source>
</reference>
<name>A0A929BAH5_9PSEU</name>
<dbReference type="PANTHER" id="PTHR42748">
    <property type="entry name" value="NITROGEN METABOLITE REPRESSION PROTEIN NMRA FAMILY MEMBER"/>
    <property type="match status" value="1"/>
</dbReference>
<dbReference type="EMBL" id="JADEYC010000019">
    <property type="protein sequence ID" value="MBE9375241.1"/>
    <property type="molecule type" value="Genomic_DNA"/>
</dbReference>
<organism evidence="3 4">
    <name type="scientific">Saccharopolyspora montiporae</name>
    <dbReference type="NCBI Taxonomy" id="2781240"/>
    <lineage>
        <taxon>Bacteria</taxon>
        <taxon>Bacillati</taxon>
        <taxon>Actinomycetota</taxon>
        <taxon>Actinomycetes</taxon>
        <taxon>Pseudonocardiales</taxon>
        <taxon>Pseudonocardiaceae</taxon>
        <taxon>Saccharopolyspora</taxon>
    </lineage>
</organism>
<dbReference type="SUPFAM" id="SSF51735">
    <property type="entry name" value="NAD(P)-binding Rossmann-fold domains"/>
    <property type="match status" value="1"/>
</dbReference>
<sequence length="266" mass="28581">MQTVLVTGGTGHLGSEVVQLLAPTHRVRVLTRRPGTGGAGEQVRGDLVTGEGLADAVDGVDAVVHAATFSPAAQRGFLRPVDFRRSPPDVDVDGTSRLLDAAAQAGVDHFAYVSIVGVDRPALPYLQLKHTAEELVTISEVPWTILRATQFHWLVDRMLGAAGRLPLLPLPAALPVQPVDAADFAAFLVERLLEGPAGRVEDFGGPELLTLGQALQMWCRARENRPRVLKVPAPARMQRAAQRMTAPSGRRGTTTWQDWLAAHPAE</sequence>
<dbReference type="InterPro" id="IPR016040">
    <property type="entry name" value="NAD(P)-bd_dom"/>
</dbReference>
<dbReference type="AlphaFoldDB" id="A0A929BAH5"/>
<dbReference type="PANTHER" id="PTHR42748:SF3">
    <property type="entry name" value="BLL4366 PROTEIN"/>
    <property type="match status" value="1"/>
</dbReference>
<dbReference type="Pfam" id="PF13460">
    <property type="entry name" value="NAD_binding_10"/>
    <property type="match status" value="1"/>
</dbReference>
<keyword evidence="1" id="KW-0521">NADP</keyword>
<comment type="caution">
    <text evidence="3">The sequence shown here is derived from an EMBL/GenBank/DDBJ whole genome shotgun (WGS) entry which is preliminary data.</text>
</comment>
<accession>A0A929BAH5</accession>
<proteinExistence type="predicted"/>
<keyword evidence="4" id="KW-1185">Reference proteome</keyword>
<dbReference type="Proteomes" id="UP000598360">
    <property type="component" value="Unassembled WGS sequence"/>
</dbReference>
<dbReference type="RefSeq" id="WP_193928685.1">
    <property type="nucleotide sequence ID" value="NZ_JADEYC010000019.1"/>
</dbReference>
<evidence type="ECO:0000256" key="1">
    <source>
        <dbReference type="ARBA" id="ARBA00022857"/>
    </source>
</evidence>
<dbReference type="Gene3D" id="3.40.50.720">
    <property type="entry name" value="NAD(P)-binding Rossmann-like Domain"/>
    <property type="match status" value="1"/>
</dbReference>